<dbReference type="SMART" id="SM00422">
    <property type="entry name" value="HTH_MERR"/>
    <property type="match status" value="1"/>
</dbReference>
<evidence type="ECO:0000256" key="2">
    <source>
        <dbReference type="ARBA" id="ARBA00023015"/>
    </source>
</evidence>
<dbReference type="EMBL" id="JBIGHW010000005">
    <property type="protein sequence ID" value="MFG6441401.1"/>
    <property type="molecule type" value="Genomic_DNA"/>
</dbReference>
<dbReference type="InterPro" id="IPR009061">
    <property type="entry name" value="DNA-bd_dom_put_sf"/>
</dbReference>
<evidence type="ECO:0000313" key="6">
    <source>
        <dbReference type="EMBL" id="MFG6441401.1"/>
    </source>
</evidence>
<name>A0ABW7FJA0_9BURK</name>
<keyword evidence="7" id="KW-1185">Reference proteome</keyword>
<sequence length="331" mass="35270">MTRSSRTASHHRSGAVARMLGVPVATLRNWERRYALTQPATSPSGQRLYSADDVRRLTLIKQLNDLGHAIGQLAALDMAQLQQVAATHASTLAATQPAGDRKAALAPRPPLRLAVIGTALGERLRRPALLQRLGTALVLLGPFEDAAQTAAALADSPVDAVLVQQPQLHPDWLTAFDAAAPALAATPKGVLYRFAADAVSDALADAGLRLLREPQPDSVLAQWLHDLSVLHAGAAPTLRLLPTPALRRWSDAALADFASLSSTIACECPRHLAELLVQLSHFEAYSADCEHRNAADAALHGHLVRVTAACRNSLEAALEHVARHEGLLLPL</sequence>
<proteinExistence type="predicted"/>
<organism evidence="6 7">
    <name type="scientific">Pelomonas margarita</name>
    <dbReference type="NCBI Taxonomy" id="3299031"/>
    <lineage>
        <taxon>Bacteria</taxon>
        <taxon>Pseudomonadati</taxon>
        <taxon>Pseudomonadota</taxon>
        <taxon>Betaproteobacteria</taxon>
        <taxon>Burkholderiales</taxon>
        <taxon>Sphaerotilaceae</taxon>
        <taxon>Roseateles</taxon>
    </lineage>
</organism>
<dbReference type="Pfam" id="PF13411">
    <property type="entry name" value="MerR_1"/>
    <property type="match status" value="1"/>
</dbReference>
<dbReference type="CDD" id="cd01104">
    <property type="entry name" value="HTH_MlrA-CarA"/>
    <property type="match status" value="1"/>
</dbReference>
<dbReference type="Proteomes" id="UP001606301">
    <property type="component" value="Unassembled WGS sequence"/>
</dbReference>
<evidence type="ECO:0000256" key="4">
    <source>
        <dbReference type="ARBA" id="ARBA00023163"/>
    </source>
</evidence>
<evidence type="ECO:0000313" key="7">
    <source>
        <dbReference type="Proteomes" id="UP001606301"/>
    </source>
</evidence>
<accession>A0ABW7FJA0</accession>
<dbReference type="InterPro" id="IPR000551">
    <property type="entry name" value="MerR-type_HTH_dom"/>
</dbReference>
<dbReference type="RefSeq" id="WP_394397717.1">
    <property type="nucleotide sequence ID" value="NZ_JBIGHW010000005.1"/>
</dbReference>
<dbReference type="Gene3D" id="1.10.1660.10">
    <property type="match status" value="1"/>
</dbReference>
<dbReference type="SUPFAM" id="SSF46955">
    <property type="entry name" value="Putative DNA-binding domain"/>
    <property type="match status" value="1"/>
</dbReference>
<protein>
    <submittedName>
        <fullName evidence="6">MerR family transcriptional regulator</fullName>
    </submittedName>
</protein>
<gene>
    <name evidence="6" type="ORF">ACG0Z3_11995</name>
</gene>
<keyword evidence="2" id="KW-0805">Transcription regulation</keyword>
<keyword evidence="4" id="KW-0804">Transcription</keyword>
<reference evidence="6 7" key="1">
    <citation type="submission" date="2024-08" db="EMBL/GenBank/DDBJ databases">
        <authorList>
            <person name="Lu H."/>
        </authorList>
    </citation>
    <scope>NUCLEOTIDE SEQUENCE [LARGE SCALE GENOMIC DNA]</scope>
    <source>
        <strain evidence="6 7">LKC17W</strain>
    </source>
</reference>
<keyword evidence="1" id="KW-0678">Repressor</keyword>
<evidence type="ECO:0000256" key="1">
    <source>
        <dbReference type="ARBA" id="ARBA00022491"/>
    </source>
</evidence>
<dbReference type="InterPro" id="IPR047057">
    <property type="entry name" value="MerR_fam"/>
</dbReference>
<dbReference type="PROSITE" id="PS50937">
    <property type="entry name" value="HTH_MERR_2"/>
    <property type="match status" value="1"/>
</dbReference>
<evidence type="ECO:0000256" key="3">
    <source>
        <dbReference type="ARBA" id="ARBA00023125"/>
    </source>
</evidence>
<keyword evidence="3" id="KW-0238">DNA-binding</keyword>
<comment type="caution">
    <text evidence="6">The sequence shown here is derived from an EMBL/GenBank/DDBJ whole genome shotgun (WGS) entry which is preliminary data.</text>
</comment>
<dbReference type="PANTHER" id="PTHR30204">
    <property type="entry name" value="REDOX-CYCLING DRUG-SENSING TRANSCRIPTIONAL ACTIVATOR SOXR"/>
    <property type="match status" value="1"/>
</dbReference>
<feature type="domain" description="HTH merR-type" evidence="5">
    <location>
        <begin position="10"/>
        <end position="76"/>
    </location>
</feature>
<evidence type="ECO:0000259" key="5">
    <source>
        <dbReference type="PROSITE" id="PS50937"/>
    </source>
</evidence>
<dbReference type="PANTHER" id="PTHR30204:SF69">
    <property type="entry name" value="MERR-FAMILY TRANSCRIPTIONAL REGULATOR"/>
    <property type="match status" value="1"/>
</dbReference>